<dbReference type="OrthoDB" id="10676510at2759"/>
<feature type="transmembrane region" description="Helical" evidence="1">
    <location>
        <begin position="71"/>
        <end position="90"/>
    </location>
</feature>
<evidence type="ECO:0000256" key="1">
    <source>
        <dbReference type="SAM" id="Phobius"/>
    </source>
</evidence>
<dbReference type="InParanoid" id="A0A6P9A6X0"/>
<sequence>MVDTVNAATVEELFSTVRYLLGLYSCGATQLAFWRHSSSIELSFHRLAKVARTLEETSHSRKPLALLARQSYWCLAFYHAYALVGVVPVATGRASMAEPRCVFHVGHFLFGHSWLVNLCLELAMAPLWWIAAVCSVLSCCTLYPIITTIGPATGEMHKAVGRSLEVDQCSSLQPSLQSELLAAFCVADKVLADVVFNLLPGLFGLPLLGTVQAVTRGKYDFYSLSTTPVIFIVLLPICFAGDWTRKERAGLSFQAYCGPWLEETTAQRRTRLGMMQSTLGRGCLIRVTGLFVMDRATFLHAIEGWYNHVRVISDLTG</sequence>
<reference evidence="3" key="1">
    <citation type="submission" date="2025-08" db="UniProtKB">
        <authorList>
            <consortium name="RefSeq"/>
        </authorList>
    </citation>
    <scope>IDENTIFICATION</scope>
    <source>
        <tissue evidence="3">Total insect</tissue>
    </source>
</reference>
<name>A0A6P9A6X0_THRPL</name>
<organism evidence="3">
    <name type="scientific">Thrips palmi</name>
    <name type="common">Melon thrips</name>
    <dbReference type="NCBI Taxonomy" id="161013"/>
    <lineage>
        <taxon>Eukaryota</taxon>
        <taxon>Metazoa</taxon>
        <taxon>Ecdysozoa</taxon>
        <taxon>Arthropoda</taxon>
        <taxon>Hexapoda</taxon>
        <taxon>Insecta</taxon>
        <taxon>Pterygota</taxon>
        <taxon>Neoptera</taxon>
        <taxon>Paraneoptera</taxon>
        <taxon>Thysanoptera</taxon>
        <taxon>Terebrantia</taxon>
        <taxon>Thripoidea</taxon>
        <taxon>Thripidae</taxon>
        <taxon>Thrips</taxon>
    </lineage>
</organism>
<feature type="transmembrane region" description="Helical" evidence="1">
    <location>
        <begin position="127"/>
        <end position="146"/>
    </location>
</feature>
<dbReference type="RefSeq" id="XP_034253667.1">
    <property type="nucleotide sequence ID" value="XM_034397776.1"/>
</dbReference>
<proteinExistence type="predicted"/>
<accession>A0A6P9A6X0</accession>
<dbReference type="KEGG" id="tpal:117652686"/>
<dbReference type="AlphaFoldDB" id="A0A6P9A6X0"/>
<dbReference type="GeneID" id="117652686"/>
<dbReference type="Proteomes" id="UP000515158">
    <property type="component" value="Unplaced"/>
</dbReference>
<gene>
    <name evidence="3" type="primary">LOC117652686</name>
</gene>
<feature type="transmembrane region" description="Helical" evidence="1">
    <location>
        <begin position="221"/>
        <end position="241"/>
    </location>
</feature>
<keyword evidence="1" id="KW-1133">Transmembrane helix</keyword>
<keyword evidence="1" id="KW-0812">Transmembrane</keyword>
<protein>
    <submittedName>
        <fullName evidence="3">Uncharacterized protein LOC117652686</fullName>
    </submittedName>
</protein>
<evidence type="ECO:0000313" key="3">
    <source>
        <dbReference type="RefSeq" id="XP_034253667.1"/>
    </source>
</evidence>
<feature type="transmembrane region" description="Helical" evidence="1">
    <location>
        <begin position="102"/>
        <end position="120"/>
    </location>
</feature>
<keyword evidence="1" id="KW-0472">Membrane</keyword>
<evidence type="ECO:0000313" key="2">
    <source>
        <dbReference type="Proteomes" id="UP000515158"/>
    </source>
</evidence>
<keyword evidence="2" id="KW-1185">Reference proteome</keyword>